<reference evidence="2 3" key="1">
    <citation type="journal article" date="2014" name="Nat. Commun.">
        <title>Multiple recent horizontal transfers of a large genomic region in cheese making fungi.</title>
        <authorList>
            <person name="Cheeseman K."/>
            <person name="Ropars J."/>
            <person name="Renault P."/>
            <person name="Dupont J."/>
            <person name="Gouzy J."/>
            <person name="Branca A."/>
            <person name="Abraham A.L."/>
            <person name="Ceppi M."/>
            <person name="Conseiller E."/>
            <person name="Debuchy R."/>
            <person name="Malagnac F."/>
            <person name="Goarin A."/>
            <person name="Silar P."/>
            <person name="Lacoste S."/>
            <person name="Sallet E."/>
            <person name="Bensimon A."/>
            <person name="Giraud T."/>
            <person name="Brygoo Y."/>
        </authorList>
    </citation>
    <scope>NUCLEOTIDE SEQUENCE [LARGE SCALE GENOMIC DNA]</scope>
    <source>
        <strain evidence="3">FM 013</strain>
    </source>
</reference>
<organism evidence="2 3">
    <name type="scientific">Penicillium camemberti (strain FM 013)</name>
    <dbReference type="NCBI Taxonomy" id="1429867"/>
    <lineage>
        <taxon>Eukaryota</taxon>
        <taxon>Fungi</taxon>
        <taxon>Dikarya</taxon>
        <taxon>Ascomycota</taxon>
        <taxon>Pezizomycotina</taxon>
        <taxon>Eurotiomycetes</taxon>
        <taxon>Eurotiomycetidae</taxon>
        <taxon>Eurotiales</taxon>
        <taxon>Aspergillaceae</taxon>
        <taxon>Penicillium</taxon>
    </lineage>
</organism>
<proteinExistence type="predicted"/>
<protein>
    <submittedName>
        <fullName evidence="2">Str. FM013</fullName>
    </submittedName>
</protein>
<feature type="signal peptide" evidence="1">
    <location>
        <begin position="1"/>
        <end position="17"/>
    </location>
</feature>
<evidence type="ECO:0000313" key="3">
    <source>
        <dbReference type="Proteomes" id="UP000053732"/>
    </source>
</evidence>
<sequence length="45" mass="4814">MKLSMAILTVSVTLATAAPTMNRLGVAGSISSGRITFKIESQHWH</sequence>
<accession>A0A0G4P3X8</accession>
<feature type="chain" id="PRO_5005195147" evidence="1">
    <location>
        <begin position="18"/>
        <end position="45"/>
    </location>
</feature>
<dbReference type="EMBL" id="HG793138">
    <property type="protein sequence ID" value="CRL21007.1"/>
    <property type="molecule type" value="Genomic_DNA"/>
</dbReference>
<dbReference type="AlphaFoldDB" id="A0A0G4P3X8"/>
<dbReference type="Proteomes" id="UP000053732">
    <property type="component" value="Unassembled WGS sequence"/>
</dbReference>
<evidence type="ECO:0000313" key="2">
    <source>
        <dbReference type="EMBL" id="CRL21007.1"/>
    </source>
</evidence>
<keyword evidence="1" id="KW-0732">Signal</keyword>
<evidence type="ECO:0000256" key="1">
    <source>
        <dbReference type="SAM" id="SignalP"/>
    </source>
</evidence>
<gene>
    <name evidence="2" type="ORF">PCAMFM013_S005g000171</name>
</gene>
<keyword evidence="3" id="KW-1185">Reference proteome</keyword>
<name>A0A0G4P3X8_PENC3</name>